<dbReference type="InterPro" id="IPR013685">
    <property type="entry name" value="POTRA_FtsQ_type"/>
</dbReference>
<protein>
    <submittedName>
        <fullName evidence="9">Cell division protein FtsQ</fullName>
    </submittedName>
</protein>
<dbReference type="Gene3D" id="3.10.20.310">
    <property type="entry name" value="membrane protein fhac"/>
    <property type="match status" value="1"/>
</dbReference>
<dbReference type="Gene3D" id="3.40.50.11690">
    <property type="entry name" value="Cell division protein FtsQ/DivIB"/>
    <property type="match status" value="1"/>
</dbReference>
<evidence type="ECO:0000256" key="2">
    <source>
        <dbReference type="ARBA" id="ARBA00022519"/>
    </source>
</evidence>
<reference evidence="9 10" key="1">
    <citation type="submission" date="2018-04" db="EMBL/GenBank/DDBJ databases">
        <title>Complete genome sequence of Hydrogenophilus thermoluteolus TH-1.</title>
        <authorList>
            <person name="Arai H."/>
        </authorList>
    </citation>
    <scope>NUCLEOTIDE SEQUENCE [LARGE SCALE GENOMIC DNA]</scope>
    <source>
        <strain evidence="9 10">TH-1</strain>
    </source>
</reference>
<feature type="domain" description="Cell division protein FtsQ/DivIB C-terminal" evidence="7">
    <location>
        <begin position="123"/>
        <end position="238"/>
    </location>
</feature>
<keyword evidence="6" id="KW-0131">Cell cycle</keyword>
<name>A0A2Z6DXB0_HYDTE</name>
<dbReference type="Pfam" id="PF08478">
    <property type="entry name" value="POTRA_1"/>
    <property type="match status" value="1"/>
</dbReference>
<dbReference type="RefSeq" id="WP_119334820.1">
    <property type="nucleotide sequence ID" value="NZ_AP018558.1"/>
</dbReference>
<evidence type="ECO:0000256" key="3">
    <source>
        <dbReference type="ARBA" id="ARBA00022618"/>
    </source>
</evidence>
<feature type="domain" description="POTRA" evidence="8">
    <location>
        <begin position="55"/>
        <end position="110"/>
    </location>
</feature>
<evidence type="ECO:0000256" key="6">
    <source>
        <dbReference type="ARBA" id="ARBA00023306"/>
    </source>
</evidence>
<dbReference type="AlphaFoldDB" id="A0A2Z6DXB0"/>
<dbReference type="Pfam" id="PF03799">
    <property type="entry name" value="FtsQ_DivIB_C"/>
    <property type="match status" value="1"/>
</dbReference>
<keyword evidence="5" id="KW-1133">Transmembrane helix</keyword>
<evidence type="ECO:0000259" key="8">
    <source>
        <dbReference type="Pfam" id="PF08478"/>
    </source>
</evidence>
<dbReference type="InterPro" id="IPR026579">
    <property type="entry name" value="FtsQ"/>
</dbReference>
<keyword evidence="4" id="KW-0812">Transmembrane</keyword>
<proteinExistence type="predicted"/>
<dbReference type="OrthoDB" id="5297855at2"/>
<keyword evidence="10" id="KW-1185">Reference proteome</keyword>
<dbReference type="Proteomes" id="UP000262004">
    <property type="component" value="Chromosome"/>
</dbReference>
<keyword evidence="2" id="KW-0997">Cell inner membrane</keyword>
<keyword evidence="1" id="KW-1003">Cell membrane</keyword>
<organism evidence="9 10">
    <name type="scientific">Hydrogenophilus thermoluteolus</name>
    <name type="common">Pseudomonas hydrogenothermophila</name>
    <dbReference type="NCBI Taxonomy" id="297"/>
    <lineage>
        <taxon>Bacteria</taxon>
        <taxon>Pseudomonadati</taxon>
        <taxon>Pseudomonadota</taxon>
        <taxon>Hydrogenophilia</taxon>
        <taxon>Hydrogenophilales</taxon>
        <taxon>Hydrogenophilaceae</taxon>
        <taxon>Hydrogenophilus</taxon>
    </lineage>
</organism>
<gene>
    <name evidence="9" type="primary">ftsQ</name>
    <name evidence="9" type="ORF">HPTL_0774</name>
</gene>
<dbReference type="GO" id="GO:0090529">
    <property type="term" value="P:cell septum assembly"/>
    <property type="evidence" value="ECO:0007669"/>
    <property type="project" value="InterPro"/>
</dbReference>
<sequence>MRARLSGVQRWRLGAKVAFAGALLVWGLGLLALVRERLFVPVREVALMVAEGSVAQIDPEQVVETVTQQVRGQALWEVDLIRIERQLKAFPVVDRVRVERVWPDRLVIELALRKPVLRWRNLDDGTWRWIDAQGRPFQDRLSPENGEEIWLAAHEAQLVDAFRNLRVVAPVLPDTLHLSGITLSPLGAITVTFVEPVEWFLGTVASPAAAKQRVAWLSQRWPQLVSRLGAMPTRVDLRHDQAFAVSLPPAPAAEQDRHG</sequence>
<evidence type="ECO:0000259" key="7">
    <source>
        <dbReference type="Pfam" id="PF03799"/>
    </source>
</evidence>
<keyword evidence="3 9" id="KW-0132">Cell division</keyword>
<keyword evidence="5" id="KW-0472">Membrane</keyword>
<evidence type="ECO:0000313" key="9">
    <source>
        <dbReference type="EMBL" id="BBD77042.1"/>
    </source>
</evidence>
<dbReference type="PANTHER" id="PTHR35851">
    <property type="entry name" value="CELL DIVISION PROTEIN FTSQ"/>
    <property type="match status" value="1"/>
</dbReference>
<evidence type="ECO:0000313" key="10">
    <source>
        <dbReference type="Proteomes" id="UP000262004"/>
    </source>
</evidence>
<dbReference type="EMBL" id="AP018558">
    <property type="protein sequence ID" value="BBD77042.1"/>
    <property type="molecule type" value="Genomic_DNA"/>
</dbReference>
<accession>A0A2Z6DXB0</accession>
<dbReference type="PANTHER" id="PTHR35851:SF1">
    <property type="entry name" value="CELL DIVISION PROTEIN FTSQ"/>
    <property type="match status" value="1"/>
</dbReference>
<dbReference type="InterPro" id="IPR045335">
    <property type="entry name" value="FtsQ_C_sf"/>
</dbReference>
<evidence type="ECO:0000256" key="5">
    <source>
        <dbReference type="ARBA" id="ARBA00022989"/>
    </source>
</evidence>
<evidence type="ECO:0000256" key="4">
    <source>
        <dbReference type="ARBA" id="ARBA00022692"/>
    </source>
</evidence>
<dbReference type="KEGG" id="htl:HPTL_0774"/>
<dbReference type="InterPro" id="IPR005548">
    <property type="entry name" value="Cell_div_FtsQ/DivIB_C"/>
</dbReference>
<evidence type="ECO:0000256" key="1">
    <source>
        <dbReference type="ARBA" id="ARBA00022475"/>
    </source>
</evidence>